<keyword evidence="13" id="KW-1185">Reference proteome</keyword>
<sequence length="819" mass="96015">MREVARRVALAALVGCYLLGVVRAQNDRKDYYETFGDQSPPDWLARDAFDEIRHKMDKVNQDNCQIQHLDDLYLPGDSVSHLPDIKEININPIFPNRTALLHIHNMALTRSFYWSYILQSRNYKPPINDTYDPGMMYYFLSTVADVSANPYINASAIYFAPNMSFSSSYRGFFNKTLPRFAPRTFRADDFNDPVHIERISTRNTFTVQDLGAFPKSQLSKDYTTDYYRINEWYKKWLPDDPTRHDTKMTYQVEIRYANNTNITHTFHGPRGPHEEGGPVKWIRPYFDCGRSNRWLFAAVVPIVDLYPRYTGFRHIEIPRYTAVSVVEMDFDRIDINQCPRGQGNAGPNRFANTARCKMETTECEPLHGWGFRRGGYMCRCKPGWRLPYVVRRPYLGEIIERASAEQYYNGFDCAKIGWIQKRPAELTKATEYMKEKYLEQYYEYKNYSVGPDSLHTDKMNIHEVLKFIYGVHESNCHKYTDEQLRLPGDIAHSVDEFYENEAKMATRLANFISSFLQVSDPEEVYSGKRVADKPLNEDQMIAEVVALLFGNSRIWSAGVYWDRNKFTNRTYFAPYGYKEKLNDLKLKVEDLARLNTTEELYTNNEWFQLLKNRWAANHDDLEKYFLKMMVRYNETGESLKKYEHYPTFYRAANLNHGYWTVPYFDCNGKVKKWLITYASPFFGWDSLKDKLEFKGVVTVTMDLLQLDINQCDDKFNVPNAFKGTHKCDKKSSYCVPILGRGFDSGGYKCECKQGYEYPLEDLITYYDGQLVEAEFTNIVEDKETRYDIYKCRLAGAASMQFSWVLLLLTIALFYPNHRR</sequence>
<evidence type="ECO:0000256" key="7">
    <source>
        <dbReference type="ARBA" id="ARBA00023180"/>
    </source>
</evidence>
<protein>
    <recommendedName>
        <fullName evidence="11">GPR158/179 extracellular domain-containing protein</fullName>
    </recommendedName>
</protein>
<name>A0A7M7G419_NASVI</name>
<dbReference type="InParanoid" id="A0A7M7G419"/>
<dbReference type="PANTHER" id="PTHR32546">
    <property type="entry name" value="G-PROTEIN COUPLED RECEPTOR 158-RELATED"/>
    <property type="match status" value="1"/>
</dbReference>
<dbReference type="OMA" id="CLKIGWI"/>
<feature type="domain" description="GPR158/179 extracellular" evidence="11">
    <location>
        <begin position="659"/>
        <end position="755"/>
    </location>
</feature>
<evidence type="ECO:0000256" key="9">
    <source>
        <dbReference type="SAM" id="Phobius"/>
    </source>
</evidence>
<keyword evidence="7" id="KW-0325">Glycoprotein</keyword>
<keyword evidence="6" id="KW-0675">Receptor</keyword>
<dbReference type="AlphaFoldDB" id="A0A7M7G419"/>
<dbReference type="InterPro" id="IPR054714">
    <property type="entry name" value="GPR158_179_extracellular"/>
</dbReference>
<proteinExistence type="inferred from homology"/>
<evidence type="ECO:0000256" key="10">
    <source>
        <dbReference type="SAM" id="SignalP"/>
    </source>
</evidence>
<evidence type="ECO:0000256" key="8">
    <source>
        <dbReference type="ARBA" id="ARBA00023224"/>
    </source>
</evidence>
<evidence type="ECO:0000259" key="11">
    <source>
        <dbReference type="Pfam" id="PF22572"/>
    </source>
</evidence>
<keyword evidence="9" id="KW-0472">Membrane</keyword>
<keyword evidence="9" id="KW-0812">Transmembrane</keyword>
<keyword evidence="4 10" id="KW-0732">Signal</keyword>
<gene>
    <name evidence="12" type="primary">100118177</name>
</gene>
<evidence type="ECO:0000256" key="1">
    <source>
        <dbReference type="ARBA" id="ARBA00004651"/>
    </source>
</evidence>
<keyword evidence="5" id="KW-0297">G-protein coupled receptor</keyword>
<evidence type="ECO:0000256" key="2">
    <source>
        <dbReference type="ARBA" id="ARBA00007242"/>
    </source>
</evidence>
<dbReference type="EnsemblMetazoa" id="XM_001602165">
    <property type="protein sequence ID" value="XP_001602215"/>
    <property type="gene ID" value="LOC100118177"/>
</dbReference>
<dbReference type="InterPro" id="IPR043458">
    <property type="entry name" value="GPR158/179"/>
</dbReference>
<feature type="domain" description="GPR158/179 extracellular" evidence="11">
    <location>
        <begin position="280"/>
        <end position="384"/>
    </location>
</feature>
<feature type="transmembrane region" description="Helical" evidence="9">
    <location>
        <begin position="793"/>
        <end position="814"/>
    </location>
</feature>
<keyword evidence="8" id="KW-0807">Transducer</keyword>
<keyword evidence="9" id="KW-1133">Transmembrane helix</keyword>
<dbReference type="GO" id="GO:0004930">
    <property type="term" value="F:G protein-coupled receptor activity"/>
    <property type="evidence" value="ECO:0007669"/>
    <property type="project" value="UniProtKB-KW"/>
</dbReference>
<feature type="chain" id="PRO_5029632884" description="GPR158/179 extracellular domain-containing protein" evidence="10">
    <location>
        <begin position="25"/>
        <end position="819"/>
    </location>
</feature>
<keyword evidence="3" id="KW-1003">Cell membrane</keyword>
<evidence type="ECO:0000256" key="6">
    <source>
        <dbReference type="ARBA" id="ARBA00023170"/>
    </source>
</evidence>
<dbReference type="Gene3D" id="3.30.450.20">
    <property type="entry name" value="PAS domain"/>
    <property type="match status" value="2"/>
</dbReference>
<evidence type="ECO:0000313" key="12">
    <source>
        <dbReference type="EnsemblMetazoa" id="XP_001602215"/>
    </source>
</evidence>
<evidence type="ECO:0000256" key="3">
    <source>
        <dbReference type="ARBA" id="ARBA00022475"/>
    </source>
</evidence>
<feature type="signal peptide" evidence="10">
    <location>
        <begin position="1"/>
        <end position="24"/>
    </location>
</feature>
<evidence type="ECO:0000256" key="5">
    <source>
        <dbReference type="ARBA" id="ARBA00023040"/>
    </source>
</evidence>
<accession>A0A7M7G419</accession>
<dbReference type="FunCoup" id="A0A7M7G419">
    <property type="interactions" value="167"/>
</dbReference>
<dbReference type="Pfam" id="PF22572">
    <property type="entry name" value="GPR158_179_EC"/>
    <property type="match status" value="2"/>
</dbReference>
<evidence type="ECO:0000313" key="13">
    <source>
        <dbReference type="Proteomes" id="UP000002358"/>
    </source>
</evidence>
<evidence type="ECO:0000256" key="4">
    <source>
        <dbReference type="ARBA" id="ARBA00022729"/>
    </source>
</evidence>
<comment type="similarity">
    <text evidence="2">Belongs to the G-protein coupled receptor 3 family.</text>
</comment>
<dbReference type="OrthoDB" id="9970547at2759"/>
<dbReference type="GO" id="GO:0005886">
    <property type="term" value="C:plasma membrane"/>
    <property type="evidence" value="ECO:0007669"/>
    <property type="project" value="UniProtKB-SubCell"/>
</dbReference>
<dbReference type="PANTHER" id="PTHR32546:SF25">
    <property type="entry name" value="MIP05539P"/>
    <property type="match status" value="1"/>
</dbReference>
<dbReference type="Proteomes" id="UP000002358">
    <property type="component" value="Chromosome 3"/>
</dbReference>
<organism evidence="12 13">
    <name type="scientific">Nasonia vitripennis</name>
    <name type="common">Parasitic wasp</name>
    <dbReference type="NCBI Taxonomy" id="7425"/>
    <lineage>
        <taxon>Eukaryota</taxon>
        <taxon>Metazoa</taxon>
        <taxon>Ecdysozoa</taxon>
        <taxon>Arthropoda</taxon>
        <taxon>Hexapoda</taxon>
        <taxon>Insecta</taxon>
        <taxon>Pterygota</taxon>
        <taxon>Neoptera</taxon>
        <taxon>Endopterygota</taxon>
        <taxon>Hymenoptera</taxon>
        <taxon>Apocrita</taxon>
        <taxon>Proctotrupomorpha</taxon>
        <taxon>Chalcidoidea</taxon>
        <taxon>Pteromalidae</taxon>
        <taxon>Pteromalinae</taxon>
        <taxon>Nasonia</taxon>
    </lineage>
</organism>
<comment type="subcellular location">
    <subcellularLocation>
        <location evidence="1">Cell membrane</location>
        <topology evidence="1">Multi-pass membrane protein</topology>
    </subcellularLocation>
</comment>
<dbReference type="KEGG" id="nvi:100118177"/>
<reference evidence="12" key="1">
    <citation type="submission" date="2021-01" db="UniProtKB">
        <authorList>
            <consortium name="EnsemblMetazoa"/>
        </authorList>
    </citation>
    <scope>IDENTIFICATION</scope>
</reference>